<feature type="transmembrane region" description="Helical" evidence="6">
    <location>
        <begin position="9"/>
        <end position="31"/>
    </location>
</feature>
<evidence type="ECO:0000313" key="9">
    <source>
        <dbReference type="Proteomes" id="UP000229757"/>
    </source>
</evidence>
<feature type="domain" description="Cytochrome b561 bacterial/Ni-hydrogenase" evidence="7">
    <location>
        <begin position="11"/>
        <end position="183"/>
    </location>
</feature>
<dbReference type="OrthoDB" id="196472at2"/>
<protein>
    <submittedName>
        <fullName evidence="8">Cytochrome B561</fullName>
    </submittedName>
</protein>
<dbReference type="GO" id="GO:0005886">
    <property type="term" value="C:plasma membrane"/>
    <property type="evidence" value="ECO:0007669"/>
    <property type="project" value="UniProtKB-SubCell"/>
</dbReference>
<dbReference type="PANTHER" id="PTHR30485:SF2">
    <property type="entry name" value="BLL0597 PROTEIN"/>
    <property type="match status" value="1"/>
</dbReference>
<dbReference type="Proteomes" id="UP000229757">
    <property type="component" value="Chromosome"/>
</dbReference>
<organism evidence="8 9">
    <name type="scientific">Reinekea forsetii</name>
    <dbReference type="NCBI Taxonomy" id="1336806"/>
    <lineage>
        <taxon>Bacteria</taxon>
        <taxon>Pseudomonadati</taxon>
        <taxon>Pseudomonadota</taxon>
        <taxon>Gammaproteobacteria</taxon>
        <taxon>Oceanospirillales</taxon>
        <taxon>Saccharospirillaceae</taxon>
        <taxon>Reinekea</taxon>
    </lineage>
</organism>
<keyword evidence="3 6" id="KW-0812">Transmembrane</keyword>
<dbReference type="InterPro" id="IPR051542">
    <property type="entry name" value="Hydrogenase_cytochrome"/>
</dbReference>
<dbReference type="InterPro" id="IPR011577">
    <property type="entry name" value="Cyt_b561_bac/Ni-Hgenase"/>
</dbReference>
<evidence type="ECO:0000256" key="1">
    <source>
        <dbReference type="ARBA" id="ARBA00004651"/>
    </source>
</evidence>
<dbReference type="SUPFAM" id="SSF81342">
    <property type="entry name" value="Transmembrane di-heme cytochromes"/>
    <property type="match status" value="1"/>
</dbReference>
<feature type="transmembrane region" description="Helical" evidence="6">
    <location>
        <begin position="43"/>
        <end position="61"/>
    </location>
</feature>
<dbReference type="Gene3D" id="1.20.950.20">
    <property type="entry name" value="Transmembrane di-heme cytochromes, Chain C"/>
    <property type="match status" value="1"/>
</dbReference>
<dbReference type="GO" id="GO:0009055">
    <property type="term" value="F:electron transfer activity"/>
    <property type="evidence" value="ECO:0007669"/>
    <property type="project" value="InterPro"/>
</dbReference>
<reference evidence="8 9" key="1">
    <citation type="journal article" date="2017" name="Environ. Microbiol.">
        <title>Genomic and physiological analyses of 'Reinekea forsetii' reveal a versatile opportunistic lifestyle during spring algae blooms.</title>
        <authorList>
            <person name="Avci B."/>
            <person name="Hahnke R.L."/>
            <person name="Chafee M."/>
            <person name="Fischer T."/>
            <person name="Gruber-Vodicka H."/>
            <person name="Tegetmeyer H.E."/>
            <person name="Harder J."/>
            <person name="Fuchs B.M."/>
            <person name="Amann R.I."/>
            <person name="Teeling H."/>
        </authorList>
    </citation>
    <scope>NUCLEOTIDE SEQUENCE [LARGE SCALE GENOMIC DNA]</scope>
    <source>
        <strain evidence="8 9">Hel1_31_D35</strain>
    </source>
</reference>
<comment type="subcellular location">
    <subcellularLocation>
        <location evidence="1">Cell membrane</location>
        <topology evidence="1">Multi-pass membrane protein</topology>
    </subcellularLocation>
</comment>
<keyword evidence="5 6" id="KW-0472">Membrane</keyword>
<dbReference type="Pfam" id="PF01292">
    <property type="entry name" value="Ni_hydr_CYTB"/>
    <property type="match status" value="1"/>
</dbReference>
<dbReference type="RefSeq" id="WP_100258560.1">
    <property type="nucleotide sequence ID" value="NZ_CP011797.1"/>
</dbReference>
<name>A0A2K8L076_9GAMM</name>
<keyword evidence="9" id="KW-1185">Reference proteome</keyword>
<evidence type="ECO:0000313" key="8">
    <source>
        <dbReference type="EMBL" id="ATX78364.1"/>
    </source>
</evidence>
<dbReference type="GO" id="GO:0020037">
    <property type="term" value="F:heme binding"/>
    <property type="evidence" value="ECO:0007669"/>
    <property type="project" value="TreeGrafter"/>
</dbReference>
<dbReference type="GO" id="GO:0022904">
    <property type="term" value="P:respiratory electron transport chain"/>
    <property type="evidence" value="ECO:0007669"/>
    <property type="project" value="InterPro"/>
</dbReference>
<evidence type="ECO:0000256" key="2">
    <source>
        <dbReference type="ARBA" id="ARBA00022475"/>
    </source>
</evidence>
<sequence length="190" mass="20967">MTVLPETEVLVWDLLVRVFHWSLVVFFGLSYLTGGELDWLHEWSGYAIVVLIGVRTVWGFVGSRHARFSDFVTRPAAIKGYLLALKAGNPKHYLGHNPAGGLMIICLLLGLAFMAFTGMLLAGFDGNGPLVESTLMAWEFLPIKDLHEIMASLLILAIGVHVAAVLLSSYLHGENLIRAMLNGKKQRRVP</sequence>
<dbReference type="InterPro" id="IPR016174">
    <property type="entry name" value="Di-haem_cyt_TM"/>
</dbReference>
<proteinExistence type="predicted"/>
<dbReference type="EMBL" id="CP011797">
    <property type="protein sequence ID" value="ATX78364.1"/>
    <property type="molecule type" value="Genomic_DNA"/>
</dbReference>
<evidence type="ECO:0000256" key="4">
    <source>
        <dbReference type="ARBA" id="ARBA00022989"/>
    </source>
</evidence>
<keyword evidence="4 6" id="KW-1133">Transmembrane helix</keyword>
<feature type="transmembrane region" description="Helical" evidence="6">
    <location>
        <begin position="149"/>
        <end position="171"/>
    </location>
</feature>
<dbReference type="KEGG" id="rfo:REIFOR_03258"/>
<evidence type="ECO:0000256" key="5">
    <source>
        <dbReference type="ARBA" id="ARBA00023136"/>
    </source>
</evidence>
<evidence type="ECO:0000259" key="7">
    <source>
        <dbReference type="Pfam" id="PF01292"/>
    </source>
</evidence>
<keyword evidence="2" id="KW-1003">Cell membrane</keyword>
<evidence type="ECO:0000256" key="6">
    <source>
        <dbReference type="SAM" id="Phobius"/>
    </source>
</evidence>
<dbReference type="PANTHER" id="PTHR30485">
    <property type="entry name" value="NI/FE-HYDROGENASE 1 B-TYPE CYTOCHROME SUBUNIT"/>
    <property type="match status" value="1"/>
</dbReference>
<feature type="transmembrane region" description="Helical" evidence="6">
    <location>
        <begin position="101"/>
        <end position="124"/>
    </location>
</feature>
<gene>
    <name evidence="8" type="ORF">REIFOR_03258</name>
</gene>
<evidence type="ECO:0000256" key="3">
    <source>
        <dbReference type="ARBA" id="ARBA00022692"/>
    </source>
</evidence>
<dbReference type="AlphaFoldDB" id="A0A2K8L076"/>
<accession>A0A2K8L076</accession>